<dbReference type="Gene3D" id="3.90.740.10">
    <property type="entry name" value="Valyl/Leucyl/Isoleucyl-tRNA synthetase, editing domain"/>
    <property type="match status" value="1"/>
</dbReference>
<dbReference type="PANTHER" id="PTHR11946">
    <property type="entry name" value="VALYL-TRNA SYNTHETASES"/>
    <property type="match status" value="1"/>
</dbReference>
<dbReference type="RefSeq" id="WP_277870044.1">
    <property type="nucleotide sequence ID" value="NZ_QKUB01000003.1"/>
</dbReference>
<evidence type="ECO:0000256" key="5">
    <source>
        <dbReference type="ARBA" id="ARBA00022917"/>
    </source>
</evidence>
<dbReference type="EC" id="6.1.1.9" evidence="9"/>
<dbReference type="SUPFAM" id="SSF50677">
    <property type="entry name" value="ValRS/IleRS/LeuRS editing domain"/>
    <property type="match status" value="1"/>
</dbReference>
<dbReference type="PRINTS" id="PR00986">
    <property type="entry name" value="TRNASYNTHVAL"/>
</dbReference>
<dbReference type="InterPro" id="IPR014729">
    <property type="entry name" value="Rossmann-like_a/b/a_fold"/>
</dbReference>
<dbReference type="InterPro" id="IPR009008">
    <property type="entry name" value="Val/Leu/Ile-tRNA-synth_edit"/>
</dbReference>
<dbReference type="Gene3D" id="1.10.287.380">
    <property type="entry name" value="Valyl-tRNA synthetase, C-terminal domain"/>
    <property type="match status" value="1"/>
</dbReference>
<comment type="function">
    <text evidence="9">Catalyzes the attachment of valine to tRNA(Val). As ValRS can inadvertently accommodate and process structurally similar amino acids such as threonine, to avoid such errors, it has a 'posttransfer' editing activity that hydrolyzes mischarged Thr-tRNA(Val) in a tRNA-dependent manner.</text>
</comment>
<protein>
    <recommendedName>
        <fullName evidence="9">Valine--tRNA ligase</fullName>
        <ecNumber evidence="9">6.1.1.9</ecNumber>
    </recommendedName>
    <alternativeName>
        <fullName evidence="9">Valyl-tRNA synthetase</fullName>
        <shortName evidence="9">ValRS</shortName>
    </alternativeName>
</protein>
<dbReference type="CDD" id="cd07962">
    <property type="entry name" value="Anticodon_Ia_Val"/>
    <property type="match status" value="1"/>
</dbReference>
<dbReference type="HAMAP" id="MF_02004">
    <property type="entry name" value="Val_tRNA_synth_type1"/>
    <property type="match status" value="1"/>
</dbReference>
<keyword evidence="3 9" id="KW-0547">Nucleotide-binding</keyword>
<dbReference type="Gene3D" id="1.10.730.10">
    <property type="entry name" value="Isoleucyl-tRNA Synthetase, Domain 1"/>
    <property type="match status" value="1"/>
</dbReference>
<feature type="domain" description="ABC transporter" evidence="10">
    <location>
        <begin position="425"/>
        <end position="691"/>
    </location>
</feature>
<dbReference type="InterPro" id="IPR002300">
    <property type="entry name" value="aa-tRNA-synth_Ia"/>
</dbReference>
<comment type="caution">
    <text evidence="11">The sequence shown here is derived from an EMBL/GenBank/DDBJ whole genome shotgun (WGS) entry which is preliminary data.</text>
</comment>
<evidence type="ECO:0000259" key="10">
    <source>
        <dbReference type="PROSITE" id="PS50893"/>
    </source>
</evidence>
<keyword evidence="4 9" id="KW-0067">ATP-binding</keyword>
<dbReference type="Gene3D" id="3.40.50.620">
    <property type="entry name" value="HUPs"/>
    <property type="match status" value="2"/>
</dbReference>
<dbReference type="InterPro" id="IPR002303">
    <property type="entry name" value="Valyl-tRNA_ligase"/>
</dbReference>
<dbReference type="InterPro" id="IPR001412">
    <property type="entry name" value="aa-tRNA-synth_I_CS"/>
</dbReference>
<proteinExistence type="inferred from homology"/>
<dbReference type="PROSITE" id="PS50893">
    <property type="entry name" value="ABC_TRANSPORTER_2"/>
    <property type="match status" value="1"/>
</dbReference>
<keyword evidence="7 9" id="KW-0030">Aminoacyl-tRNA synthetase</keyword>
<keyword evidence="6 9" id="KW-0175">Coiled coil</keyword>
<dbReference type="SUPFAM" id="SSF52540">
    <property type="entry name" value="P-loop containing nucleoside triphosphate hydrolases"/>
    <property type="match status" value="1"/>
</dbReference>
<dbReference type="InterPro" id="IPR010978">
    <property type="entry name" value="tRNA-bd_arm"/>
</dbReference>
<feature type="short sequence motif" description="'KMSKS' region" evidence="9">
    <location>
        <begin position="1304"/>
        <end position="1308"/>
    </location>
</feature>
<dbReference type="InterPro" id="IPR027417">
    <property type="entry name" value="P-loop_NTPase"/>
</dbReference>
<feature type="short sequence motif" description="'HIGH' region" evidence="9">
    <location>
        <begin position="834"/>
        <end position="844"/>
    </location>
</feature>
<comment type="subunit">
    <text evidence="9">Monomer.</text>
</comment>
<evidence type="ECO:0000256" key="6">
    <source>
        <dbReference type="ARBA" id="ARBA00023054"/>
    </source>
</evidence>
<dbReference type="PROSITE" id="PS00178">
    <property type="entry name" value="AA_TRNA_LIGASE_I"/>
    <property type="match status" value="1"/>
</dbReference>
<gene>
    <name evidence="9" type="primary">valS</name>
    <name evidence="11" type="ORF">BCF89_10359</name>
</gene>
<dbReference type="GO" id="GO:0004832">
    <property type="term" value="F:valine-tRNA ligase activity"/>
    <property type="evidence" value="ECO:0007669"/>
    <property type="project" value="UniProtKB-UniRule"/>
</dbReference>
<dbReference type="InterPro" id="IPR033705">
    <property type="entry name" value="Anticodon_Ia_Val"/>
</dbReference>
<sequence>MDKKITGLRVTGLKARAKNWTNNKMNFDLLISNLNFSISKNNILAILSNDVKTKDAIFRLLTNNKIKWKGYQGFIEFKQGEEKNYSLTYKNDEYQKKLAFGFDDENLFSNKTKDTVFSYLERYIKNNNIINFMTTVFKKGWQDVYQDSKYHLNLKYSSINQSLQKEIEPIIEEIKSIVDIDANEKLHELSYNDKIILMQNVYNLIKNVIKIIQNYEQEFLTYLEDRISDYESGSSLLKFKEYNFAKLEYEKLINQNNQRKKIPLNSPVLNKLKNRLKIFKLKKNTKLETKKYFDKLKHEFILETSFNKANLNKKNKVDAFSYYYPRYYVNKKFYEACKKYLPKIRLFEKSLIIDFIKEIYDLRDYIVNEISALGILSSHKQLKSQAKYITKSIIEKSIKMYDERFKNLIEEETTNIVKKINDEISKLKNVKEFNHISIAKLKEYEYDLEEKKYEYYWKIDTEGKKIKNESFKIYLNSLPFYNKNKNNLLLIKQKINSLLDEIFKQHSTEIDNSDIKSLFSNPMSRIFYDLTSMKFLLFDSFHKFHNYEKIINNIKNNKDAFFQLILKLNIYKIIQNSGMSLDKLVMNLSYLTLDEKIALEINKIFLNNPDVIILGNLISKLNFKIQLDTLNKLNEYILSKEGIGIYFLDNIELASKITTDLNVIYNSSTIEQGKTNKIINNPINPYVKKILNKTTFDSEDDLRNFIEKSNNVEGIFKYEIEPDHYVWCTWSQLTKWVEDNNIKNKKIRDLLLLDENQTKKEAEINDKYDFEEETIINFNKKIAEVKNINDGENMEKNFDHILVEKGRNKKWVDMQAFSTHNLNKPPFTIILPPPNVTGQLHIGHALDTFIADTIIRYKRSKGFDVKWVAGKDHAGIATQVVVEKKLSNIGLDKYKLGREKFVDEIWKWKDEYSNRISQQWGKLGLALDYPSERFTLDKYANEAVLKVFVSMFKDGLIYRDTKAISWDPKLKTALSNIEVIPTEVKQKLYYVKYPLKGKNTHLTVATTRLETMFSDVALALNPNDSKYKQLMNETIIHPLTNKEIPIISSTLIDPSFGTGIMKVSAHAIDDIEIIKKNNLEVIECIDDEGKMNSNAKKYQGMDRFKARVLIAKELSENNLMEKVEDTISNVGYGERTNEPIEILVKPQWFVKMKSLAEKILKNLDSSNAVQFIPARFEEVLIKWMENVHDWTISRQLWWGHRIPAWYKNDEMLVQIDNPGEDWIQDNDVLDTWFSSALAPFVFLGWPQTNEKIKRYFPTNLLVTGYDIIFFWVSRMYFQSLQFMDNIPFKQVLLHGLVRDSQGRKMSKSLGNGIDPISVIDQYGSDVLRMSLIFNCSPGADINFGDDKIQSARLFINKFWNIARLIKPIEVNLEEKIKYDKLDEFDFWILLQFNSMKQSIDVAMNKYEFTIVYKFIYDFIINKFSSWYLEFLKFKNNNYFIHYLFREILITLHPYMPFLSDYLFEDIYHEELLQTKSIEYSINKNSNYQSIDNLIELITNLRKYREDKKISKSITLNYFIEDCNINSLNQLIINKLSNFNVNKNNDFLIQCSFGKIFIEQRNEDKLNEISELEKLIKKTRDEIAFNEKFLNNPQFIQNAPQKQINEKKEKLEFHKRNLELYLNELKQKTK</sequence>
<comment type="domain">
    <text evidence="9">ValRS has two distinct active sites: one for aminoacylation and one for editing. The misactivated threonine is translocated from the active site to the editing site.</text>
</comment>
<keyword evidence="2 9" id="KW-0436">Ligase</keyword>
<name>A0A2W7G1N0_9BACT</name>
<dbReference type="EMBL" id="QKUB01000003">
    <property type="protein sequence ID" value="PZW00600.1"/>
    <property type="molecule type" value="Genomic_DNA"/>
</dbReference>
<dbReference type="SUPFAM" id="SSF46589">
    <property type="entry name" value="tRNA-binding arm"/>
    <property type="match status" value="1"/>
</dbReference>
<organism evidence="11 12">
    <name type="scientific">Metamycoplasma auris</name>
    <dbReference type="NCBI Taxonomy" id="51363"/>
    <lineage>
        <taxon>Bacteria</taxon>
        <taxon>Bacillati</taxon>
        <taxon>Mycoplasmatota</taxon>
        <taxon>Mycoplasmoidales</taxon>
        <taxon>Metamycoplasmataceae</taxon>
        <taxon>Metamycoplasma</taxon>
    </lineage>
</organism>
<dbReference type="GO" id="GO:0005524">
    <property type="term" value="F:ATP binding"/>
    <property type="evidence" value="ECO:0007669"/>
    <property type="project" value="UniProtKB-UniRule"/>
</dbReference>
<evidence type="ECO:0000256" key="4">
    <source>
        <dbReference type="ARBA" id="ARBA00022840"/>
    </source>
</evidence>
<comment type="domain">
    <text evidence="9">The C-terminal coiled-coil domain is crucial for aminoacylation activity.</text>
</comment>
<dbReference type="Proteomes" id="UP000249646">
    <property type="component" value="Unassembled WGS sequence"/>
</dbReference>
<dbReference type="Pfam" id="PF00133">
    <property type="entry name" value="tRNA-synt_1"/>
    <property type="match status" value="2"/>
</dbReference>
<comment type="catalytic activity">
    <reaction evidence="8 9">
        <text>tRNA(Val) + L-valine + ATP = L-valyl-tRNA(Val) + AMP + diphosphate</text>
        <dbReference type="Rhea" id="RHEA:10704"/>
        <dbReference type="Rhea" id="RHEA-COMP:9672"/>
        <dbReference type="Rhea" id="RHEA-COMP:9708"/>
        <dbReference type="ChEBI" id="CHEBI:30616"/>
        <dbReference type="ChEBI" id="CHEBI:33019"/>
        <dbReference type="ChEBI" id="CHEBI:57762"/>
        <dbReference type="ChEBI" id="CHEBI:78442"/>
        <dbReference type="ChEBI" id="CHEBI:78537"/>
        <dbReference type="ChEBI" id="CHEBI:456215"/>
        <dbReference type="EC" id="6.1.1.9"/>
    </reaction>
</comment>
<dbReference type="GO" id="GO:0006438">
    <property type="term" value="P:valyl-tRNA aminoacylation"/>
    <property type="evidence" value="ECO:0007669"/>
    <property type="project" value="UniProtKB-UniRule"/>
</dbReference>
<evidence type="ECO:0000256" key="7">
    <source>
        <dbReference type="ARBA" id="ARBA00023146"/>
    </source>
</evidence>
<dbReference type="NCBIfam" id="NF004349">
    <property type="entry name" value="PRK05729.1"/>
    <property type="match status" value="1"/>
</dbReference>
<dbReference type="InterPro" id="IPR037118">
    <property type="entry name" value="Val-tRNA_synth_C_sf"/>
</dbReference>
<dbReference type="PANTHER" id="PTHR11946:SF93">
    <property type="entry name" value="VALINE--TRNA LIGASE, CHLOROPLASTIC_MITOCHONDRIAL 2"/>
    <property type="match status" value="1"/>
</dbReference>
<comment type="subcellular location">
    <subcellularLocation>
        <location evidence="9">Cytoplasm</location>
    </subcellularLocation>
</comment>
<keyword evidence="5 9" id="KW-0648">Protein biosynthesis</keyword>
<feature type="binding site" evidence="9">
    <location>
        <position position="1307"/>
    </location>
    <ligand>
        <name>ATP</name>
        <dbReference type="ChEBI" id="CHEBI:30616"/>
    </ligand>
</feature>
<evidence type="ECO:0000256" key="9">
    <source>
        <dbReference type="HAMAP-Rule" id="MF_02004"/>
    </source>
</evidence>
<dbReference type="Pfam" id="PF08264">
    <property type="entry name" value="Anticodon_1"/>
    <property type="match status" value="1"/>
</dbReference>
<dbReference type="InterPro" id="IPR009080">
    <property type="entry name" value="tRNAsynth_Ia_anticodon-bd"/>
</dbReference>
<dbReference type="NCBIfam" id="TIGR00422">
    <property type="entry name" value="valS"/>
    <property type="match status" value="1"/>
</dbReference>
<dbReference type="InterPro" id="IPR013155">
    <property type="entry name" value="M/V/L/I-tRNA-synth_anticd-bd"/>
</dbReference>
<accession>A0A2W7G1N0</accession>
<keyword evidence="1 9" id="KW-0963">Cytoplasm</keyword>
<evidence type="ECO:0000313" key="11">
    <source>
        <dbReference type="EMBL" id="PZW00600.1"/>
    </source>
</evidence>
<keyword evidence="12" id="KW-1185">Reference proteome</keyword>
<evidence type="ECO:0000256" key="8">
    <source>
        <dbReference type="ARBA" id="ARBA00047552"/>
    </source>
</evidence>
<dbReference type="CDD" id="cd00817">
    <property type="entry name" value="ValRS_core"/>
    <property type="match status" value="1"/>
</dbReference>
<reference evidence="11 12" key="1">
    <citation type="submission" date="2018-06" db="EMBL/GenBank/DDBJ databases">
        <title>Genomic Encyclopedia of Archaeal and Bacterial Type Strains, Phase II (KMG-II): from individual species to whole genera.</title>
        <authorList>
            <person name="Goeker M."/>
        </authorList>
    </citation>
    <scope>NUCLEOTIDE SEQUENCE [LARGE SCALE GENOMIC DNA]</scope>
    <source>
        <strain evidence="11 12">ATCC 51348</strain>
    </source>
</reference>
<dbReference type="SUPFAM" id="SSF47323">
    <property type="entry name" value="Anticodon-binding domain of a subclass of class I aminoacyl-tRNA synthetases"/>
    <property type="match status" value="1"/>
</dbReference>
<feature type="coiled-coil region" evidence="9">
    <location>
        <begin position="1554"/>
        <end position="1627"/>
    </location>
</feature>
<evidence type="ECO:0000256" key="1">
    <source>
        <dbReference type="ARBA" id="ARBA00022490"/>
    </source>
</evidence>
<dbReference type="SUPFAM" id="SSF52374">
    <property type="entry name" value="Nucleotidylyl transferase"/>
    <property type="match status" value="1"/>
</dbReference>
<dbReference type="GO" id="GO:0005829">
    <property type="term" value="C:cytosol"/>
    <property type="evidence" value="ECO:0007669"/>
    <property type="project" value="TreeGrafter"/>
</dbReference>
<evidence type="ECO:0000313" key="12">
    <source>
        <dbReference type="Proteomes" id="UP000249646"/>
    </source>
</evidence>
<evidence type="ECO:0000256" key="3">
    <source>
        <dbReference type="ARBA" id="ARBA00022741"/>
    </source>
</evidence>
<evidence type="ECO:0000256" key="2">
    <source>
        <dbReference type="ARBA" id="ARBA00022598"/>
    </source>
</evidence>
<comment type="similarity">
    <text evidence="9">Belongs to the class-I aminoacyl-tRNA synthetase family. ValS type 1 subfamily.</text>
</comment>
<dbReference type="GO" id="GO:0002161">
    <property type="term" value="F:aminoacyl-tRNA deacylase activity"/>
    <property type="evidence" value="ECO:0007669"/>
    <property type="project" value="InterPro"/>
</dbReference>
<dbReference type="InterPro" id="IPR003439">
    <property type="entry name" value="ABC_transporter-like_ATP-bd"/>
</dbReference>
<dbReference type="GO" id="GO:0016887">
    <property type="term" value="F:ATP hydrolysis activity"/>
    <property type="evidence" value="ECO:0007669"/>
    <property type="project" value="InterPro"/>
</dbReference>